<evidence type="ECO:0000313" key="2">
    <source>
        <dbReference type="Proteomes" id="UP000256304"/>
    </source>
</evidence>
<dbReference type="Proteomes" id="UP000256304">
    <property type="component" value="Unassembled WGS sequence"/>
</dbReference>
<proteinExistence type="predicted"/>
<organism evidence="1 2">
    <name type="scientific">Paenibacillus taihuensis</name>
    <dbReference type="NCBI Taxonomy" id="1156355"/>
    <lineage>
        <taxon>Bacteria</taxon>
        <taxon>Bacillati</taxon>
        <taxon>Bacillota</taxon>
        <taxon>Bacilli</taxon>
        <taxon>Bacillales</taxon>
        <taxon>Paenibacillaceae</taxon>
        <taxon>Paenibacillus</taxon>
    </lineage>
</organism>
<dbReference type="RefSeq" id="WP_116191306.1">
    <property type="nucleotide sequence ID" value="NZ_QTTN01000033.1"/>
</dbReference>
<accession>A0A3D9QVV8</accession>
<keyword evidence="2" id="KW-1185">Reference proteome</keyword>
<dbReference type="InterPro" id="IPR011032">
    <property type="entry name" value="GroES-like_sf"/>
</dbReference>
<gene>
    <name evidence="1" type="ORF">A8990_1332</name>
</gene>
<dbReference type="Gene3D" id="3.90.180.10">
    <property type="entry name" value="Medium-chain alcohol dehydrogenases, catalytic domain"/>
    <property type="match status" value="1"/>
</dbReference>
<reference evidence="1 2" key="1">
    <citation type="submission" date="2018-08" db="EMBL/GenBank/DDBJ databases">
        <title>Genomic Encyclopedia of Type Strains, Phase III (KMG-III): the genomes of soil and plant-associated and newly described type strains.</title>
        <authorList>
            <person name="Whitman W."/>
        </authorList>
    </citation>
    <scope>NUCLEOTIDE SEQUENCE [LARGE SCALE GENOMIC DNA]</scope>
    <source>
        <strain evidence="1 2">CGMCC 1.10966</strain>
    </source>
</reference>
<evidence type="ECO:0008006" key="3">
    <source>
        <dbReference type="Google" id="ProtNLM"/>
    </source>
</evidence>
<dbReference type="EMBL" id="QTTN01000033">
    <property type="protein sequence ID" value="REE69537.1"/>
    <property type="molecule type" value="Genomic_DNA"/>
</dbReference>
<protein>
    <recommendedName>
        <fullName evidence="3">Alcohol dehydrogenase-like protein</fullName>
    </recommendedName>
</protein>
<dbReference type="SUPFAM" id="SSF50129">
    <property type="entry name" value="GroES-like"/>
    <property type="match status" value="1"/>
</dbReference>
<evidence type="ECO:0000313" key="1">
    <source>
        <dbReference type="EMBL" id="REE69537.1"/>
    </source>
</evidence>
<sequence length="109" mass="12283">MKIVTYTVPKTMVVESNDLWQYSIRSCDPGVWYMGCSNVGHVVEIGSAVTELAAGDLVYSSGPHQSHLVRPERDFIQLPDTVKPEQAIFFTNLMTTYNGMKSEREGRIR</sequence>
<name>A0A3D9QVV8_9BACL</name>
<dbReference type="OrthoDB" id="9769198at2"/>
<comment type="caution">
    <text evidence="1">The sequence shown here is derived from an EMBL/GenBank/DDBJ whole genome shotgun (WGS) entry which is preliminary data.</text>
</comment>
<dbReference type="AlphaFoldDB" id="A0A3D9QVV8"/>